<sequence length="70" mass="7873">MNYLGPILIAIGIATGIYSFVGQSNFKDDIIEFESRCDKKGGVTLQAYRHGKQWIGCYKNVEEIENETAQ</sequence>
<gene>
    <name evidence="1" type="ORF">Arace01_00028</name>
</gene>
<name>A0AAU6VZ36_9VIRU</name>
<dbReference type="EMBL" id="PP179312">
    <property type="protein sequence ID" value="XAI69696.1"/>
    <property type="molecule type" value="Genomic_DNA"/>
</dbReference>
<evidence type="ECO:0000313" key="1">
    <source>
        <dbReference type="EMBL" id="XAI69696.1"/>
    </source>
</evidence>
<protein>
    <recommendedName>
        <fullName evidence="2">Phage protein</fullName>
    </recommendedName>
</protein>
<accession>A0AAU6VZ36</accession>
<evidence type="ECO:0008006" key="2">
    <source>
        <dbReference type="Google" id="ProtNLM"/>
    </source>
</evidence>
<organism evidence="1">
    <name type="scientific">Pseudomonas phage Arace01</name>
    <dbReference type="NCBI Taxonomy" id="3138526"/>
    <lineage>
        <taxon>Viruses</taxon>
    </lineage>
</organism>
<proteinExistence type="predicted"/>
<reference evidence="1" key="1">
    <citation type="journal article" date="2024" name="J. Gen. Virol.">
        <title>Novel phages of Pseudomonas syringae unveil numerous potential auxiliary metabolic genes.</title>
        <authorList>
            <person name="Feltin C."/>
            <person name="Garneau J.R."/>
            <person name="Morris C.E."/>
            <person name="Berard A."/>
            <person name="Torres-Barcelo C."/>
        </authorList>
    </citation>
    <scope>NUCLEOTIDE SEQUENCE</scope>
</reference>